<dbReference type="Pfam" id="PF00702">
    <property type="entry name" value="Hydrolase"/>
    <property type="match status" value="1"/>
</dbReference>
<name>A0A1X2ESI3_9MYCO</name>
<proteinExistence type="predicted"/>
<dbReference type="InterPro" id="IPR023214">
    <property type="entry name" value="HAD_sf"/>
</dbReference>
<dbReference type="InterPro" id="IPR036412">
    <property type="entry name" value="HAD-like_sf"/>
</dbReference>
<dbReference type="Gene3D" id="3.40.50.1000">
    <property type="entry name" value="HAD superfamily/HAD-like"/>
    <property type="match status" value="1"/>
</dbReference>
<sequence>MKALAFDVFGTVVDWRSSIIAELETFGKSQGLQRDWPAFADSWRAGYAPAMDRVRRGELPWTRIDDLHRAILVDLLDGAGIRIADGEIDHLNRAWHRLDPWPDSVAGLTRLKERFVITTLSNGNVSLLTNMAKHAGLPWDCVISAELFRHYKPDPEAYLGCAELLDVAPHELTLVAAHPSDLRAARAAGLGTAYVARPLEFGPGRAPHSVAQGEFDIVATDFGDLADQLGA</sequence>
<dbReference type="InterPro" id="IPR006328">
    <property type="entry name" value="2-HAD"/>
</dbReference>
<dbReference type="OrthoDB" id="3774052at2"/>
<dbReference type="Gene3D" id="1.10.150.750">
    <property type="match status" value="1"/>
</dbReference>
<dbReference type="RefSeq" id="WP_085150059.1">
    <property type="nucleotide sequence ID" value="NZ_JACKUA010000029.1"/>
</dbReference>
<protein>
    <submittedName>
        <fullName evidence="2">Haloacid dehalogenase</fullName>
    </submittedName>
</protein>
<dbReference type="CDD" id="cd02588">
    <property type="entry name" value="HAD_L2-DEX"/>
    <property type="match status" value="1"/>
</dbReference>
<dbReference type="NCBIfam" id="TIGR01428">
    <property type="entry name" value="HAD_type_II"/>
    <property type="match status" value="1"/>
</dbReference>
<organism evidence="2 3">
    <name type="scientific">Mycolicibacterium wolinskyi</name>
    <dbReference type="NCBI Taxonomy" id="59750"/>
    <lineage>
        <taxon>Bacteria</taxon>
        <taxon>Bacillati</taxon>
        <taxon>Actinomycetota</taxon>
        <taxon>Actinomycetes</taxon>
        <taxon>Mycobacteriales</taxon>
        <taxon>Mycobacteriaceae</taxon>
        <taxon>Mycolicibacterium</taxon>
    </lineage>
</organism>
<dbReference type="SUPFAM" id="SSF56784">
    <property type="entry name" value="HAD-like"/>
    <property type="match status" value="1"/>
</dbReference>
<dbReference type="Proteomes" id="UP000193964">
    <property type="component" value="Unassembled WGS sequence"/>
</dbReference>
<dbReference type="EMBL" id="LQQA01000034">
    <property type="protein sequence ID" value="ORX09134.1"/>
    <property type="molecule type" value="Genomic_DNA"/>
</dbReference>
<dbReference type="PANTHER" id="PTHR43316:SF3">
    <property type="entry name" value="HALOACID DEHALOGENASE, TYPE II (AFU_ORTHOLOGUE AFUA_2G07750)-RELATED"/>
    <property type="match status" value="1"/>
</dbReference>
<dbReference type="PANTHER" id="PTHR43316">
    <property type="entry name" value="HYDROLASE, HALOACID DELAHOGENASE-RELATED"/>
    <property type="match status" value="1"/>
</dbReference>
<reference evidence="2 3" key="1">
    <citation type="submission" date="2016-01" db="EMBL/GenBank/DDBJ databases">
        <title>The new phylogeny of the genus Mycobacterium.</title>
        <authorList>
            <person name="Tarcisio F."/>
            <person name="Conor M."/>
            <person name="Antonella G."/>
            <person name="Elisabetta G."/>
            <person name="Giulia F.S."/>
            <person name="Sara T."/>
            <person name="Anna F."/>
            <person name="Clotilde B."/>
            <person name="Roberto B."/>
            <person name="Veronica D.S."/>
            <person name="Fabio R."/>
            <person name="Monica P."/>
            <person name="Olivier J."/>
            <person name="Enrico T."/>
            <person name="Nicola S."/>
        </authorList>
    </citation>
    <scope>NUCLEOTIDE SEQUENCE [LARGE SCALE GENOMIC DNA]</scope>
    <source>
        <strain evidence="2 3">ATCC 700010</strain>
    </source>
</reference>
<comment type="caution">
    <text evidence="2">The sequence shown here is derived from an EMBL/GenBank/DDBJ whole genome shotgun (WGS) entry which is preliminary data.</text>
</comment>
<dbReference type="NCBIfam" id="TIGR01493">
    <property type="entry name" value="HAD-SF-IA-v2"/>
    <property type="match status" value="1"/>
</dbReference>
<evidence type="ECO:0000256" key="1">
    <source>
        <dbReference type="ARBA" id="ARBA00022801"/>
    </source>
</evidence>
<dbReference type="AlphaFoldDB" id="A0A1X2ESI3"/>
<accession>A0A1X2ESI3</accession>
<evidence type="ECO:0000313" key="2">
    <source>
        <dbReference type="EMBL" id="ORX09134.1"/>
    </source>
</evidence>
<dbReference type="PRINTS" id="PR00413">
    <property type="entry name" value="HADHALOGNASE"/>
</dbReference>
<gene>
    <name evidence="2" type="ORF">AWC31_09250</name>
</gene>
<dbReference type="InterPro" id="IPR051540">
    <property type="entry name" value="S-2-haloacid_dehalogenase"/>
</dbReference>
<evidence type="ECO:0000313" key="3">
    <source>
        <dbReference type="Proteomes" id="UP000193964"/>
    </source>
</evidence>
<dbReference type="GO" id="GO:0019120">
    <property type="term" value="F:hydrolase activity, acting on acid halide bonds, in C-halide compounds"/>
    <property type="evidence" value="ECO:0007669"/>
    <property type="project" value="InterPro"/>
</dbReference>
<keyword evidence="1" id="KW-0378">Hydrolase</keyword>
<dbReference type="InterPro" id="IPR006439">
    <property type="entry name" value="HAD-SF_hydro_IA"/>
</dbReference>